<evidence type="ECO:0000256" key="4">
    <source>
        <dbReference type="ARBA" id="ARBA00022448"/>
    </source>
</evidence>
<keyword evidence="7" id="KW-1005">Bacterial flagellum biogenesis</keyword>
<dbReference type="InterPro" id="IPR053716">
    <property type="entry name" value="Flag_assembly_chemotaxis_eff"/>
</dbReference>
<dbReference type="PRINTS" id="PR01004">
    <property type="entry name" value="FLGFLIJ"/>
</dbReference>
<name>A0A7V7GTJ0_9GAMM</name>
<dbReference type="InterPro" id="IPR012823">
    <property type="entry name" value="Flagell_FliJ"/>
</dbReference>
<evidence type="ECO:0000256" key="1">
    <source>
        <dbReference type="ARBA" id="ARBA00004413"/>
    </source>
</evidence>
<keyword evidence="9" id="KW-0472">Membrane</keyword>
<dbReference type="GO" id="GO:0006935">
    <property type="term" value="P:chemotaxis"/>
    <property type="evidence" value="ECO:0007669"/>
    <property type="project" value="UniProtKB-KW"/>
</dbReference>
<keyword evidence="11" id="KW-0966">Cell projection</keyword>
<keyword evidence="6" id="KW-0145">Chemotaxis</keyword>
<dbReference type="GO" id="GO:0003774">
    <property type="term" value="F:cytoskeletal motor activity"/>
    <property type="evidence" value="ECO:0007669"/>
    <property type="project" value="InterPro"/>
</dbReference>
<dbReference type="GO" id="GO:0005886">
    <property type="term" value="C:plasma membrane"/>
    <property type="evidence" value="ECO:0007669"/>
    <property type="project" value="UniProtKB-SubCell"/>
</dbReference>
<evidence type="ECO:0000256" key="3">
    <source>
        <dbReference type="ARBA" id="ARBA00020392"/>
    </source>
</evidence>
<keyword evidence="5" id="KW-1003">Cell membrane</keyword>
<dbReference type="PIRSF" id="PIRSF019404">
    <property type="entry name" value="FliJ"/>
    <property type="match status" value="1"/>
</dbReference>
<dbReference type="NCBIfam" id="TIGR02473">
    <property type="entry name" value="flagell_FliJ"/>
    <property type="match status" value="1"/>
</dbReference>
<dbReference type="RefSeq" id="WP_096348291.1">
    <property type="nucleotide sequence ID" value="NZ_JBHOFR010000002.1"/>
</dbReference>
<dbReference type="GO" id="GO:0044781">
    <property type="term" value="P:bacterial-type flagellum organization"/>
    <property type="evidence" value="ECO:0007669"/>
    <property type="project" value="UniProtKB-KW"/>
</dbReference>
<evidence type="ECO:0000313" key="12">
    <source>
        <dbReference type="Proteomes" id="UP000463138"/>
    </source>
</evidence>
<evidence type="ECO:0000313" key="11">
    <source>
        <dbReference type="EMBL" id="KAA0694717.1"/>
    </source>
</evidence>
<evidence type="ECO:0000256" key="2">
    <source>
        <dbReference type="ARBA" id="ARBA00010004"/>
    </source>
</evidence>
<protein>
    <recommendedName>
        <fullName evidence="3">Flagellar FliJ protein</fullName>
    </recommendedName>
</protein>
<dbReference type="EMBL" id="QOVF01000002">
    <property type="protein sequence ID" value="KAA0694717.1"/>
    <property type="molecule type" value="Genomic_DNA"/>
</dbReference>
<dbReference type="GO" id="GO:0071973">
    <property type="term" value="P:bacterial-type flagellum-dependent cell motility"/>
    <property type="evidence" value="ECO:0007669"/>
    <property type="project" value="InterPro"/>
</dbReference>
<evidence type="ECO:0000256" key="8">
    <source>
        <dbReference type="ARBA" id="ARBA00022927"/>
    </source>
</evidence>
<evidence type="ECO:0000256" key="10">
    <source>
        <dbReference type="ARBA" id="ARBA00023225"/>
    </source>
</evidence>
<evidence type="ECO:0000256" key="9">
    <source>
        <dbReference type="ARBA" id="ARBA00023136"/>
    </source>
</evidence>
<dbReference type="AlphaFoldDB" id="A0A7V7GTJ0"/>
<dbReference type="PANTHER" id="PTHR38786:SF1">
    <property type="entry name" value="FLAGELLAR FLIJ PROTEIN"/>
    <property type="match status" value="1"/>
</dbReference>
<keyword evidence="11" id="KW-0969">Cilium</keyword>
<keyword evidence="10" id="KW-1006">Bacterial flagellum protein export</keyword>
<dbReference type="Pfam" id="PF02050">
    <property type="entry name" value="FliJ"/>
    <property type="match status" value="1"/>
</dbReference>
<comment type="subcellular location">
    <subcellularLocation>
        <location evidence="1">Cell membrane</location>
        <topology evidence="1">Peripheral membrane protein</topology>
        <orientation evidence="1">Cytoplasmic side</orientation>
    </subcellularLocation>
</comment>
<dbReference type="Proteomes" id="UP000463138">
    <property type="component" value="Unassembled WGS sequence"/>
</dbReference>
<accession>A0A7V7GTJ0</accession>
<dbReference type="Gene3D" id="1.10.287.1700">
    <property type="match status" value="1"/>
</dbReference>
<evidence type="ECO:0000256" key="7">
    <source>
        <dbReference type="ARBA" id="ARBA00022795"/>
    </source>
</evidence>
<keyword evidence="11" id="KW-0282">Flagellum</keyword>
<dbReference type="OrthoDB" id="7008437at2"/>
<dbReference type="InterPro" id="IPR052570">
    <property type="entry name" value="FliJ"/>
</dbReference>
<comment type="similarity">
    <text evidence="2">Belongs to the FliJ family.</text>
</comment>
<proteinExistence type="inferred from homology"/>
<dbReference type="InterPro" id="IPR018006">
    <property type="entry name" value="Flag_FliJ_proteobac"/>
</dbReference>
<keyword evidence="8" id="KW-0653">Protein transport</keyword>
<evidence type="ECO:0000256" key="6">
    <source>
        <dbReference type="ARBA" id="ARBA00022500"/>
    </source>
</evidence>
<keyword evidence="12" id="KW-1185">Reference proteome</keyword>
<gene>
    <name evidence="11" type="ORF">DT594_07450</name>
</gene>
<sequence>MSESRIRRLTPVLDIALDEERKAAGMLGDCQRQLDDAQARLRDLEFYCKEYQNGWTQRGQQGVGRDWLLNYQRFLAQMQTAIDQQHQTVVWHQQSLGKAREVWRQRYQRLEAMRKLIERYQQEARVRADKQEQKLLDELSQRAFDRNRNNP</sequence>
<keyword evidence="4" id="KW-0813">Transport</keyword>
<dbReference type="PANTHER" id="PTHR38786">
    <property type="entry name" value="FLAGELLAR FLIJ PROTEIN"/>
    <property type="match status" value="1"/>
</dbReference>
<dbReference type="GO" id="GO:0009288">
    <property type="term" value="C:bacterial-type flagellum"/>
    <property type="evidence" value="ECO:0007669"/>
    <property type="project" value="InterPro"/>
</dbReference>
<reference evidence="11 12" key="1">
    <citation type="submission" date="2018-07" db="EMBL/GenBank/DDBJ databases">
        <title>Pseudomonas laoshanensis sp. nov., isolated from soil.</title>
        <authorList>
            <person name="Sun J."/>
            <person name="Yu L."/>
            <person name="Wang M."/>
            <person name="Zhang C."/>
        </authorList>
    </citation>
    <scope>NUCLEOTIDE SEQUENCE [LARGE SCALE GENOMIC DNA]</scope>
    <source>
        <strain evidence="11 12">Y22</strain>
    </source>
</reference>
<dbReference type="GO" id="GO:0015031">
    <property type="term" value="P:protein transport"/>
    <property type="evidence" value="ECO:0007669"/>
    <property type="project" value="UniProtKB-KW"/>
</dbReference>
<comment type="caution">
    <text evidence="11">The sequence shown here is derived from an EMBL/GenBank/DDBJ whole genome shotgun (WGS) entry which is preliminary data.</text>
</comment>
<evidence type="ECO:0000256" key="5">
    <source>
        <dbReference type="ARBA" id="ARBA00022475"/>
    </source>
</evidence>
<organism evidence="11 12">
    <name type="scientific">Halopseudomonas laoshanensis</name>
    <dbReference type="NCBI Taxonomy" id="2268758"/>
    <lineage>
        <taxon>Bacteria</taxon>
        <taxon>Pseudomonadati</taxon>
        <taxon>Pseudomonadota</taxon>
        <taxon>Gammaproteobacteria</taxon>
        <taxon>Pseudomonadales</taxon>
        <taxon>Pseudomonadaceae</taxon>
        <taxon>Halopseudomonas</taxon>
    </lineage>
</organism>